<proteinExistence type="predicted"/>
<keyword evidence="2" id="KW-0489">Methyltransferase</keyword>
<dbReference type="InterPro" id="IPR029063">
    <property type="entry name" value="SAM-dependent_MTases_sf"/>
</dbReference>
<feature type="domain" description="Methyltransferase type 11" evidence="1">
    <location>
        <begin position="43"/>
        <end position="137"/>
    </location>
</feature>
<protein>
    <submittedName>
        <fullName evidence="2">Class I SAM-dependent methyltransferase</fullName>
    </submittedName>
</protein>
<dbReference type="CDD" id="cd02440">
    <property type="entry name" value="AdoMet_MTases"/>
    <property type="match status" value="1"/>
</dbReference>
<name>A0ABS7P4N6_9NOCA</name>
<gene>
    <name evidence="2" type="ORF">HQ603_11410</name>
</gene>
<dbReference type="Pfam" id="PF08241">
    <property type="entry name" value="Methyltransf_11"/>
    <property type="match status" value="1"/>
</dbReference>
<dbReference type="Proteomes" id="UP000825228">
    <property type="component" value="Unassembled WGS sequence"/>
</dbReference>
<accession>A0ABS7P4N6</accession>
<organism evidence="2 3">
    <name type="scientific">Rhodococcoides corynebacterioides</name>
    <dbReference type="NCBI Taxonomy" id="53972"/>
    <lineage>
        <taxon>Bacteria</taxon>
        <taxon>Bacillati</taxon>
        <taxon>Actinomycetota</taxon>
        <taxon>Actinomycetes</taxon>
        <taxon>Mycobacteriales</taxon>
        <taxon>Nocardiaceae</taxon>
        <taxon>Rhodococcoides</taxon>
    </lineage>
</organism>
<comment type="caution">
    <text evidence="2">The sequence shown here is derived from an EMBL/GenBank/DDBJ whole genome shotgun (WGS) entry which is preliminary data.</text>
</comment>
<dbReference type="InterPro" id="IPR050508">
    <property type="entry name" value="Methyltransf_Superfamily"/>
</dbReference>
<dbReference type="Gene3D" id="3.40.50.150">
    <property type="entry name" value="Vaccinia Virus protein VP39"/>
    <property type="match status" value="1"/>
</dbReference>
<sequence>MVPSPNIWHWPEVYEAENRAQDPDGLVESVLRSVVPWDGRDVVDVGCGAGFHLPMFAAGARSVVGVEPHPPLVERARRRTARARHVRVAEGRADALPLADASVDLVHARTAYFFGPGCGPGIAEALRVLRPGGALVIVDLDATVPPYGDWMRRDLPRYDPVAVERFFAAQGFDDRRVRTWWVFDDRRTLDAVLGIEFSRATADRARREVSGCTLEVGYRIHVRRRTSLDLR</sequence>
<dbReference type="GO" id="GO:0008168">
    <property type="term" value="F:methyltransferase activity"/>
    <property type="evidence" value="ECO:0007669"/>
    <property type="project" value="UniProtKB-KW"/>
</dbReference>
<reference evidence="2 3" key="1">
    <citation type="submission" date="2020-06" db="EMBL/GenBank/DDBJ databases">
        <title>Taxonomy, biology and ecology of Rhodococcus bacteria occurring in California pistachio and other woody hosts as revealed by genome sequence analyses.</title>
        <authorList>
            <person name="Gai Y."/>
            <person name="Riely B."/>
        </authorList>
    </citation>
    <scope>NUCLEOTIDE SEQUENCE [LARGE SCALE GENOMIC DNA]</scope>
    <source>
        <strain evidence="2 3">BP-281</strain>
    </source>
</reference>
<dbReference type="EMBL" id="JABUBU010000009">
    <property type="protein sequence ID" value="MBY6367363.1"/>
    <property type="molecule type" value="Genomic_DNA"/>
</dbReference>
<dbReference type="PANTHER" id="PTHR42912">
    <property type="entry name" value="METHYLTRANSFERASE"/>
    <property type="match status" value="1"/>
</dbReference>
<dbReference type="GO" id="GO:0032259">
    <property type="term" value="P:methylation"/>
    <property type="evidence" value="ECO:0007669"/>
    <property type="project" value="UniProtKB-KW"/>
</dbReference>
<dbReference type="SUPFAM" id="SSF53335">
    <property type="entry name" value="S-adenosyl-L-methionine-dependent methyltransferases"/>
    <property type="match status" value="1"/>
</dbReference>
<dbReference type="InterPro" id="IPR013216">
    <property type="entry name" value="Methyltransf_11"/>
</dbReference>
<dbReference type="PANTHER" id="PTHR42912:SF93">
    <property type="entry name" value="N6-ADENOSINE-METHYLTRANSFERASE TMT1A"/>
    <property type="match status" value="1"/>
</dbReference>
<evidence type="ECO:0000313" key="3">
    <source>
        <dbReference type="Proteomes" id="UP000825228"/>
    </source>
</evidence>
<keyword evidence="3" id="KW-1185">Reference proteome</keyword>
<dbReference type="RefSeq" id="WP_222684659.1">
    <property type="nucleotide sequence ID" value="NZ_JABUBT010000010.1"/>
</dbReference>
<keyword evidence="2" id="KW-0808">Transferase</keyword>
<evidence type="ECO:0000313" key="2">
    <source>
        <dbReference type="EMBL" id="MBY6367363.1"/>
    </source>
</evidence>
<evidence type="ECO:0000259" key="1">
    <source>
        <dbReference type="Pfam" id="PF08241"/>
    </source>
</evidence>